<evidence type="ECO:0000256" key="1">
    <source>
        <dbReference type="SAM" id="Phobius"/>
    </source>
</evidence>
<dbReference type="Proteomes" id="UP000887568">
    <property type="component" value="Unplaced"/>
</dbReference>
<proteinExistence type="predicted"/>
<keyword evidence="1" id="KW-1133">Transmembrane helix</keyword>
<dbReference type="PANTHER" id="PTHR31389:SF4">
    <property type="entry name" value="LD39211P"/>
    <property type="match status" value="1"/>
</dbReference>
<evidence type="ECO:0000313" key="2">
    <source>
        <dbReference type="EnsemblMetazoa" id="XP_038059862.1"/>
    </source>
</evidence>
<keyword evidence="1" id="KW-0812">Transmembrane</keyword>
<dbReference type="EnsemblMetazoa" id="XM_038203934.1">
    <property type="protein sequence ID" value="XP_038059862.1"/>
    <property type="gene ID" value="LOC119730871"/>
</dbReference>
<feature type="transmembrane region" description="Helical" evidence="1">
    <location>
        <begin position="42"/>
        <end position="63"/>
    </location>
</feature>
<dbReference type="InterPro" id="IPR012444">
    <property type="entry name" value="DUF1647"/>
</dbReference>
<dbReference type="AlphaFoldDB" id="A0A914A7M6"/>
<protein>
    <submittedName>
        <fullName evidence="2">Uncharacterized protein</fullName>
    </submittedName>
</protein>
<keyword evidence="3" id="KW-1185">Reference proteome</keyword>
<dbReference type="GeneID" id="119730871"/>
<name>A0A914A7M6_PATMI</name>
<sequence length="402" mass="45822">MHENSRNHTVQSDQTSGCDHGTLLAARTYQTSSFGRMRLIKVATVALAGASCYVGILLIYTVLTHTNGSSLQPRSQQDTNHVIRHVEGFAQAGSENAPMNGSDIIRNDRNRKSTYDDARAHAQKEENVTFSIKPALIDIDQAKLTTDALYRQLVVVTAFSQNHYKEALGMIGSAQQTMPNTRIVVYDLGIQESYKDKVRALCNVELRPFQFNKYPAFVKKVLTFSWKIIIIKEAVNEFGVVFWADASVRFRQPLKALLPFAQDHHGYLSRIHSYKADTKSPIKHNFYYTHELMYKWLGVDKEKYAKSSYAPHVAANRQLVINSSTVQQNFLRPLYACAMDKNCIVPPGSKHGRHRYDASALMLVIHKYFPGEFSRENDHLKDLDEVIYMHRKSNDWETARNC</sequence>
<organism evidence="2 3">
    <name type="scientific">Patiria miniata</name>
    <name type="common">Bat star</name>
    <name type="synonym">Asterina miniata</name>
    <dbReference type="NCBI Taxonomy" id="46514"/>
    <lineage>
        <taxon>Eukaryota</taxon>
        <taxon>Metazoa</taxon>
        <taxon>Echinodermata</taxon>
        <taxon>Eleutherozoa</taxon>
        <taxon>Asterozoa</taxon>
        <taxon>Asteroidea</taxon>
        <taxon>Valvatacea</taxon>
        <taxon>Valvatida</taxon>
        <taxon>Asterinidae</taxon>
        <taxon>Patiria</taxon>
    </lineage>
</organism>
<dbReference type="OrthoDB" id="5954868at2759"/>
<dbReference type="PANTHER" id="PTHR31389">
    <property type="entry name" value="LD39211P"/>
    <property type="match status" value="1"/>
</dbReference>
<reference evidence="2" key="1">
    <citation type="submission" date="2022-11" db="UniProtKB">
        <authorList>
            <consortium name="EnsemblMetazoa"/>
        </authorList>
    </citation>
    <scope>IDENTIFICATION</scope>
</reference>
<evidence type="ECO:0000313" key="3">
    <source>
        <dbReference type="Proteomes" id="UP000887568"/>
    </source>
</evidence>
<accession>A0A914A7M6</accession>
<dbReference type="Pfam" id="PF07801">
    <property type="entry name" value="DUF1647"/>
    <property type="match status" value="1"/>
</dbReference>
<keyword evidence="1" id="KW-0472">Membrane</keyword>
<dbReference type="RefSeq" id="XP_038059862.1">
    <property type="nucleotide sequence ID" value="XM_038203934.1"/>
</dbReference>